<dbReference type="EMBL" id="HBGU01018188">
    <property type="protein sequence ID" value="CAD9429341.1"/>
    <property type="molecule type" value="Transcribed_RNA"/>
</dbReference>
<dbReference type="GO" id="GO:0005634">
    <property type="term" value="C:nucleus"/>
    <property type="evidence" value="ECO:0007669"/>
    <property type="project" value="TreeGrafter"/>
</dbReference>
<dbReference type="PANTHER" id="PTHR46467:SF1">
    <property type="entry name" value="TETHER CONTAINING UBX DOMAIN FOR GLUT4"/>
    <property type="match status" value="1"/>
</dbReference>
<dbReference type="Gene3D" id="1.20.58.2190">
    <property type="match status" value="1"/>
</dbReference>
<dbReference type="SUPFAM" id="SSF54236">
    <property type="entry name" value="Ubiquitin-like"/>
    <property type="match status" value="2"/>
</dbReference>
<feature type="region of interest" description="Disordered" evidence="1">
    <location>
        <begin position="654"/>
        <end position="706"/>
    </location>
</feature>
<dbReference type="Pfam" id="PF09409">
    <property type="entry name" value="PUB"/>
    <property type="match status" value="1"/>
</dbReference>
<dbReference type="GO" id="GO:0012506">
    <property type="term" value="C:vesicle membrane"/>
    <property type="evidence" value="ECO:0007669"/>
    <property type="project" value="TreeGrafter"/>
</dbReference>
<feature type="region of interest" description="Disordered" evidence="1">
    <location>
        <begin position="380"/>
        <end position="440"/>
    </location>
</feature>
<dbReference type="CDD" id="cd09212">
    <property type="entry name" value="PUB"/>
    <property type="match status" value="1"/>
</dbReference>
<dbReference type="InterPro" id="IPR021569">
    <property type="entry name" value="TUG-UBL1"/>
</dbReference>
<dbReference type="InterPro" id="IPR018997">
    <property type="entry name" value="PUB_domain"/>
</dbReference>
<reference evidence="3" key="1">
    <citation type="submission" date="2021-01" db="EMBL/GenBank/DDBJ databases">
        <authorList>
            <person name="Corre E."/>
            <person name="Pelletier E."/>
            <person name="Niang G."/>
            <person name="Scheremetjew M."/>
            <person name="Finn R."/>
            <person name="Kale V."/>
            <person name="Holt S."/>
            <person name="Cochrane G."/>
            <person name="Meng A."/>
            <person name="Brown T."/>
            <person name="Cohen L."/>
        </authorList>
    </citation>
    <scope>NUCLEOTIDE SEQUENCE</scope>
    <source>
        <strain evidence="3">UTEX LB 985</strain>
    </source>
</reference>
<feature type="compositionally biased region" description="Low complexity" evidence="1">
    <location>
        <begin position="415"/>
        <end position="435"/>
    </location>
</feature>
<name>A0A7S2CLH7_9EUKA</name>
<dbReference type="AlphaFoldDB" id="A0A7S2CLH7"/>
<dbReference type="SUPFAM" id="SSF143503">
    <property type="entry name" value="PUG domain-like"/>
    <property type="match status" value="1"/>
</dbReference>
<dbReference type="InterPro" id="IPR029071">
    <property type="entry name" value="Ubiquitin-like_domsf"/>
</dbReference>
<dbReference type="InterPro" id="IPR001012">
    <property type="entry name" value="UBX_dom"/>
</dbReference>
<dbReference type="SMART" id="SM00580">
    <property type="entry name" value="PUG"/>
    <property type="match status" value="1"/>
</dbReference>
<evidence type="ECO:0000259" key="2">
    <source>
        <dbReference type="PROSITE" id="PS50033"/>
    </source>
</evidence>
<dbReference type="Gene3D" id="3.10.20.90">
    <property type="entry name" value="Phosphatidylinositol 3-kinase Catalytic Subunit, Chain A, domain 1"/>
    <property type="match status" value="2"/>
</dbReference>
<dbReference type="GO" id="GO:0006886">
    <property type="term" value="P:intracellular protein transport"/>
    <property type="evidence" value="ECO:0007669"/>
    <property type="project" value="TreeGrafter"/>
</dbReference>
<organism evidence="3">
    <name type="scientific">Haptolina brevifila</name>
    <dbReference type="NCBI Taxonomy" id="156173"/>
    <lineage>
        <taxon>Eukaryota</taxon>
        <taxon>Haptista</taxon>
        <taxon>Haptophyta</taxon>
        <taxon>Prymnesiophyceae</taxon>
        <taxon>Prymnesiales</taxon>
        <taxon>Prymnesiaceae</taxon>
        <taxon>Haptolina</taxon>
    </lineage>
</organism>
<dbReference type="InterPro" id="IPR036339">
    <property type="entry name" value="PUB-like_dom_sf"/>
</dbReference>
<sequence length="706" mass="72988">MSKLRVDVGQGRREEVQVNPNTTLGYVLDEVCKRRKLDPRAHQLQHSLAGKRRMLDQALTVRFAGLSGNAMLELIEANGRVVHGECTVAVQIEAGQRETAKLNTATTLAEVAARLAPKIPSPCIVYMGRPVTGESLASTTLLTLGVSPGSSALLRLSTSVDQPMSQSAALVAPPATPPLAAAAPAAAPAAVAPTTAAPVATAPAATALGSAANDVSTAPMDIDGDHGESEAAAGIDGDGSVVLDLPMLRSGLAKLETSCADEATYIEAVRLLGRYVANVLAHPMEDKYRTIKRTNLRFHSTLGRFRPTNQLLLSVGFVTSSLNDEPTFELPPTAGLQGLSMLMQLINAASPPEALLPPSAPLLSEGADLAPSNPFRAAPTASLGAGGPPCTSFEGSDCGGSSTVWPMGPSTACQSSAAPSSSVASSSAAPSSSAARGAPGLVQRAASSAMTATELQVAKLKANKTDARPDLSVSRRMTIVLPLSNQSQPLPDVPEEFYELTEGDLKDMSLHNGPTGASPAMQTLAMKELDRLRKLKVYSHALIRVRLPGGILVQACYHPQEPVAHVLALVQSCLEPRLASRDAYLFTTPPRTKLDASLSLVEAGLVPAATAVIAWSAALPAELASLSGQSTLNGEAAKLLNEQMGAEEISSALFPSPIDKGADKELGTSSSLGGGFAKVERGGSAESGSGGGGDEKPKGRPKWFKS</sequence>
<dbReference type="PANTHER" id="PTHR46467">
    <property type="entry name" value="TETHER CONTAINING UBX DOMAIN FOR GLUT4"/>
    <property type="match status" value="1"/>
</dbReference>
<evidence type="ECO:0000256" key="1">
    <source>
        <dbReference type="SAM" id="MobiDB-lite"/>
    </source>
</evidence>
<proteinExistence type="predicted"/>
<gene>
    <name evidence="3" type="ORF">CBRE1094_LOCUS9880</name>
</gene>
<feature type="domain" description="UBX" evidence="2">
    <location>
        <begin position="543"/>
        <end position="613"/>
    </location>
</feature>
<accession>A0A7S2CLH7</accession>
<dbReference type="PROSITE" id="PS50033">
    <property type="entry name" value="UBX"/>
    <property type="match status" value="1"/>
</dbReference>
<evidence type="ECO:0000313" key="3">
    <source>
        <dbReference type="EMBL" id="CAD9429341.1"/>
    </source>
</evidence>
<protein>
    <recommendedName>
        <fullName evidence="2">UBX domain-containing protein</fullName>
    </recommendedName>
</protein>
<dbReference type="Pfam" id="PF11470">
    <property type="entry name" value="TUG-UBL1"/>
    <property type="match status" value="1"/>
</dbReference>
<dbReference type="GO" id="GO:0005737">
    <property type="term" value="C:cytoplasm"/>
    <property type="evidence" value="ECO:0007669"/>
    <property type="project" value="TreeGrafter"/>
</dbReference>